<evidence type="ECO:0000313" key="3">
    <source>
        <dbReference type="Proteomes" id="UP001361570"/>
    </source>
</evidence>
<dbReference type="EMBL" id="JBAPLU010000014">
    <property type="protein sequence ID" value="MEI4272900.1"/>
    <property type="molecule type" value="Genomic_DNA"/>
</dbReference>
<evidence type="ECO:0000256" key="1">
    <source>
        <dbReference type="SAM" id="MobiDB-lite"/>
    </source>
</evidence>
<dbReference type="Proteomes" id="UP001361570">
    <property type="component" value="Unassembled WGS sequence"/>
</dbReference>
<feature type="region of interest" description="Disordered" evidence="1">
    <location>
        <begin position="1"/>
        <end position="26"/>
    </location>
</feature>
<name>A0ABU8DVM4_9ACTN</name>
<comment type="caution">
    <text evidence="2">The sequence shown here is derived from an EMBL/GenBank/DDBJ whole genome shotgun (WGS) entry which is preliminary data.</text>
</comment>
<accession>A0ABU8DVM4</accession>
<reference evidence="2 3" key="1">
    <citation type="submission" date="2024-03" db="EMBL/GenBank/DDBJ databases">
        <title>Draft genome sequence of Klenkia sp. LSe6-5.</title>
        <authorList>
            <person name="Duangmal K."/>
            <person name="Chantavorakit T."/>
        </authorList>
    </citation>
    <scope>NUCLEOTIDE SEQUENCE [LARGE SCALE GENOMIC DNA]</scope>
    <source>
        <strain evidence="2 3">LSe6-5</strain>
    </source>
</reference>
<gene>
    <name evidence="2" type="ORF">TEK04_14320</name>
</gene>
<protein>
    <submittedName>
        <fullName evidence="2">Uncharacterized protein</fullName>
    </submittedName>
</protein>
<sequence>MTARPPADDAAGTTAFHEPPDRGRDLATVPARATTSPALPDAFPGWASTN</sequence>
<dbReference type="RefSeq" id="WP_336405023.1">
    <property type="nucleotide sequence ID" value="NZ_JBAPLU010000014.1"/>
</dbReference>
<feature type="region of interest" description="Disordered" evidence="1">
    <location>
        <begin position="31"/>
        <end position="50"/>
    </location>
</feature>
<organism evidence="2 3">
    <name type="scientific">Klenkia sesuvii</name>
    <dbReference type="NCBI Taxonomy" id="3103137"/>
    <lineage>
        <taxon>Bacteria</taxon>
        <taxon>Bacillati</taxon>
        <taxon>Actinomycetota</taxon>
        <taxon>Actinomycetes</taxon>
        <taxon>Geodermatophilales</taxon>
        <taxon>Geodermatophilaceae</taxon>
        <taxon>Klenkia</taxon>
    </lineage>
</organism>
<proteinExistence type="predicted"/>
<keyword evidence="3" id="KW-1185">Reference proteome</keyword>
<evidence type="ECO:0000313" key="2">
    <source>
        <dbReference type="EMBL" id="MEI4272900.1"/>
    </source>
</evidence>